<evidence type="ECO:0000313" key="2">
    <source>
        <dbReference type="EMBL" id="OJZ85891.1"/>
    </source>
</evidence>
<proteinExistence type="predicted"/>
<dbReference type="Proteomes" id="UP000184063">
    <property type="component" value="Unassembled WGS sequence"/>
</dbReference>
<protein>
    <submittedName>
        <fullName evidence="2">Uncharacterized protein</fullName>
    </submittedName>
</protein>
<dbReference type="VEuPathDB" id="FungiDB:ASPFODRAFT_33519"/>
<reference evidence="3" key="1">
    <citation type="journal article" date="2017" name="Genome Biol.">
        <title>Comparative genomics reveals high biological diversity and specific adaptations in the industrially and medically important fungal genus Aspergillus.</title>
        <authorList>
            <person name="de Vries R.P."/>
            <person name="Riley R."/>
            <person name="Wiebenga A."/>
            <person name="Aguilar-Osorio G."/>
            <person name="Amillis S."/>
            <person name="Uchima C.A."/>
            <person name="Anderluh G."/>
            <person name="Asadollahi M."/>
            <person name="Askin M."/>
            <person name="Barry K."/>
            <person name="Battaglia E."/>
            <person name="Bayram O."/>
            <person name="Benocci T."/>
            <person name="Braus-Stromeyer S.A."/>
            <person name="Caldana C."/>
            <person name="Canovas D."/>
            <person name="Cerqueira G.C."/>
            <person name="Chen F."/>
            <person name="Chen W."/>
            <person name="Choi C."/>
            <person name="Clum A."/>
            <person name="Dos Santos R.A."/>
            <person name="Damasio A.R."/>
            <person name="Diallinas G."/>
            <person name="Emri T."/>
            <person name="Fekete E."/>
            <person name="Flipphi M."/>
            <person name="Freyberg S."/>
            <person name="Gallo A."/>
            <person name="Gournas C."/>
            <person name="Habgood R."/>
            <person name="Hainaut M."/>
            <person name="Harispe M.L."/>
            <person name="Henrissat B."/>
            <person name="Hilden K.S."/>
            <person name="Hope R."/>
            <person name="Hossain A."/>
            <person name="Karabika E."/>
            <person name="Karaffa L."/>
            <person name="Karanyi Z."/>
            <person name="Krasevec N."/>
            <person name="Kuo A."/>
            <person name="Kusch H."/>
            <person name="LaButti K."/>
            <person name="Lagendijk E.L."/>
            <person name="Lapidus A."/>
            <person name="Levasseur A."/>
            <person name="Lindquist E."/>
            <person name="Lipzen A."/>
            <person name="Logrieco A.F."/>
            <person name="MacCabe A."/>
            <person name="Maekelae M.R."/>
            <person name="Malavazi I."/>
            <person name="Melin P."/>
            <person name="Meyer V."/>
            <person name="Mielnichuk N."/>
            <person name="Miskei M."/>
            <person name="Molnar A.P."/>
            <person name="Mule G."/>
            <person name="Ngan C.Y."/>
            <person name="Orejas M."/>
            <person name="Orosz E."/>
            <person name="Ouedraogo J.P."/>
            <person name="Overkamp K.M."/>
            <person name="Park H.-S."/>
            <person name="Perrone G."/>
            <person name="Piumi F."/>
            <person name="Punt P.J."/>
            <person name="Ram A.F."/>
            <person name="Ramon A."/>
            <person name="Rauscher S."/>
            <person name="Record E."/>
            <person name="Riano-Pachon D.M."/>
            <person name="Robert V."/>
            <person name="Roehrig J."/>
            <person name="Ruller R."/>
            <person name="Salamov A."/>
            <person name="Salih N.S."/>
            <person name="Samson R.A."/>
            <person name="Sandor E."/>
            <person name="Sanguinetti M."/>
            <person name="Schuetze T."/>
            <person name="Sepcic K."/>
            <person name="Shelest E."/>
            <person name="Sherlock G."/>
            <person name="Sophianopoulou V."/>
            <person name="Squina F.M."/>
            <person name="Sun H."/>
            <person name="Susca A."/>
            <person name="Todd R.B."/>
            <person name="Tsang A."/>
            <person name="Unkles S.E."/>
            <person name="van de Wiele N."/>
            <person name="van Rossen-Uffink D."/>
            <person name="Oliveira J.V."/>
            <person name="Vesth T.C."/>
            <person name="Visser J."/>
            <person name="Yu J.-H."/>
            <person name="Zhou M."/>
            <person name="Andersen M.R."/>
            <person name="Archer D.B."/>
            <person name="Baker S.E."/>
            <person name="Benoit I."/>
            <person name="Brakhage A.A."/>
            <person name="Braus G.H."/>
            <person name="Fischer R."/>
            <person name="Frisvad J.C."/>
            <person name="Goldman G.H."/>
            <person name="Houbraken J."/>
            <person name="Oakley B."/>
            <person name="Pocsi I."/>
            <person name="Scazzocchio C."/>
            <person name="Seiboth B."/>
            <person name="vanKuyk P.A."/>
            <person name="Wortman J."/>
            <person name="Dyer P.S."/>
            <person name="Grigoriev I.V."/>
        </authorList>
    </citation>
    <scope>NUCLEOTIDE SEQUENCE [LARGE SCALE GENOMIC DNA]</scope>
    <source>
        <strain evidence="3">CBS 106.47</strain>
    </source>
</reference>
<evidence type="ECO:0000256" key="1">
    <source>
        <dbReference type="SAM" id="MobiDB-lite"/>
    </source>
</evidence>
<evidence type="ECO:0000313" key="3">
    <source>
        <dbReference type="Proteomes" id="UP000184063"/>
    </source>
</evidence>
<gene>
    <name evidence="2" type="ORF">ASPFODRAFT_33519</name>
</gene>
<dbReference type="OrthoDB" id="2103397at2759"/>
<sequence length="304" mass="34440">MDMYDPKDIGVGNDMTSLAPYFRLGLDLTRAQNEEAEKPWQTGQNLTDVQIPKNLETLLEDFALGLGTEHCDARLIRPRLSAILMVLLAKVMKETCTSGVNEEDPATESASNSERPSVDYSTPCWMVDQKIILPPVTDFETDTVEITMHFLLLYGCHPTLDTNVIVLRKQTIIPDEGWGVLAAMCKFIRTLFSFLELMDIDFGRPAAIHRQRKEAGDNGDIYGIHTDTYTWNFFHLNDSGKYSTKLDLSWYLDQKEVIGRLCHIISEAATLSREVGGRDPMLGVFELETEDKSDDEKSDQWSLY</sequence>
<dbReference type="AlphaFoldDB" id="A0A1M3TGM2"/>
<name>A0A1M3TGM2_ASPLC</name>
<organism evidence="2 3">
    <name type="scientific">Aspergillus luchuensis (strain CBS 106.47)</name>
    <dbReference type="NCBI Taxonomy" id="1137211"/>
    <lineage>
        <taxon>Eukaryota</taxon>
        <taxon>Fungi</taxon>
        <taxon>Dikarya</taxon>
        <taxon>Ascomycota</taxon>
        <taxon>Pezizomycotina</taxon>
        <taxon>Eurotiomycetes</taxon>
        <taxon>Eurotiomycetidae</taxon>
        <taxon>Eurotiales</taxon>
        <taxon>Aspergillaceae</taxon>
        <taxon>Aspergillus</taxon>
        <taxon>Aspergillus subgen. Circumdati</taxon>
    </lineage>
</organism>
<feature type="region of interest" description="Disordered" evidence="1">
    <location>
        <begin position="98"/>
        <end position="117"/>
    </location>
</feature>
<accession>A0A1M3TGM2</accession>
<dbReference type="EMBL" id="KV878242">
    <property type="protein sequence ID" value="OJZ85891.1"/>
    <property type="molecule type" value="Genomic_DNA"/>
</dbReference>